<feature type="transmembrane region" description="Helical" evidence="5">
    <location>
        <begin position="362"/>
        <end position="379"/>
    </location>
</feature>
<proteinExistence type="predicted"/>
<dbReference type="PANTHER" id="PTHR10783">
    <property type="entry name" value="XENOTROPIC AND POLYTROPIC RETROVIRUS RECEPTOR 1-RELATED"/>
    <property type="match status" value="1"/>
</dbReference>
<keyword evidence="2 5" id="KW-0812">Transmembrane</keyword>
<evidence type="ECO:0000259" key="6">
    <source>
        <dbReference type="PROSITE" id="PS51380"/>
    </source>
</evidence>
<gene>
    <name evidence="7" type="primary">ERD1</name>
    <name evidence="7" type="ORF">IWW36_002756</name>
</gene>
<evidence type="ECO:0000256" key="1">
    <source>
        <dbReference type="ARBA" id="ARBA00004141"/>
    </source>
</evidence>
<dbReference type="AlphaFoldDB" id="A0A9W8I6P0"/>
<dbReference type="OrthoDB" id="2159384at2759"/>
<comment type="caution">
    <text evidence="7">The sequence shown here is derived from an EMBL/GenBank/DDBJ whole genome shotgun (WGS) entry which is preliminary data.</text>
</comment>
<feature type="transmembrane region" description="Helical" evidence="5">
    <location>
        <begin position="270"/>
        <end position="292"/>
    </location>
</feature>
<feature type="transmembrane region" description="Helical" evidence="5">
    <location>
        <begin position="88"/>
        <end position="105"/>
    </location>
</feature>
<organism evidence="7 8">
    <name type="scientific">Coemansia brasiliensis</name>
    <dbReference type="NCBI Taxonomy" id="2650707"/>
    <lineage>
        <taxon>Eukaryota</taxon>
        <taxon>Fungi</taxon>
        <taxon>Fungi incertae sedis</taxon>
        <taxon>Zoopagomycota</taxon>
        <taxon>Kickxellomycotina</taxon>
        <taxon>Kickxellomycetes</taxon>
        <taxon>Kickxellales</taxon>
        <taxon>Kickxellaceae</taxon>
        <taxon>Coemansia</taxon>
    </lineage>
</organism>
<keyword evidence="4 5" id="KW-0472">Membrane</keyword>
<evidence type="ECO:0000313" key="8">
    <source>
        <dbReference type="Proteomes" id="UP001139887"/>
    </source>
</evidence>
<keyword evidence="3 5" id="KW-1133">Transmembrane helix</keyword>
<protein>
    <submittedName>
        <fullName evidence="7">Protein-ER retention protein</fullName>
    </submittedName>
</protein>
<dbReference type="InterPro" id="IPR004342">
    <property type="entry name" value="EXS_C"/>
</dbReference>
<evidence type="ECO:0000256" key="5">
    <source>
        <dbReference type="SAM" id="Phobius"/>
    </source>
</evidence>
<keyword evidence="8" id="KW-1185">Reference proteome</keyword>
<dbReference type="PROSITE" id="PS51380">
    <property type="entry name" value="EXS"/>
    <property type="match status" value="1"/>
</dbReference>
<evidence type="ECO:0000256" key="4">
    <source>
        <dbReference type="ARBA" id="ARBA00023136"/>
    </source>
</evidence>
<feature type="domain" description="EXS" evidence="6">
    <location>
        <begin position="193"/>
        <end position="419"/>
    </location>
</feature>
<sequence>MYLPVAFQTLFLALLAALGWGVNLLLLLRMGIQVRPILQLAELPTTNSNTQWIDDGVYDIFRLTKALGAVALLGWLLSAQLSDQQMQTAVNLATYIFIILLLIMPQRVLCHTVRMQFIGLLGRIIKPSLEDPVWLADIVMADILTSCARMFADLVLIACQFGRFIWPIRHETLEAHSGLQGLIQFVREHQAQNACASTGILGVLLVCAPYAFRLRQCINEYLKAVPGSGDARRHLANAIKYASSFPVIALSATQRQVTVDGVMETKYSDWALRMAFTLWIAAVVFNSLYSFYWDVAFDWNLGHTASGWKLSDLITGPSEEKPSNPLVLSPADAIGQDTHVIAAQRKFPYMLRPQLRFGSPRIYYAAIALDFLLRIAWTMKLSSYVRIDMMAYGGFWLNVLEIYRRWQWTFLRLEKETVS</sequence>
<dbReference type="Pfam" id="PF03124">
    <property type="entry name" value="EXS"/>
    <property type="match status" value="1"/>
</dbReference>
<feature type="transmembrane region" description="Helical" evidence="5">
    <location>
        <begin position="6"/>
        <end position="28"/>
    </location>
</feature>
<feature type="transmembrane region" description="Helical" evidence="5">
    <location>
        <begin position="66"/>
        <end position="82"/>
    </location>
</feature>
<dbReference type="PANTHER" id="PTHR10783:SF46">
    <property type="entry name" value="PROTEIN ERD1 HOMOLOG 2"/>
    <property type="match status" value="1"/>
</dbReference>
<accession>A0A9W8I6P0</accession>
<dbReference type="Proteomes" id="UP001139887">
    <property type="component" value="Unassembled WGS sequence"/>
</dbReference>
<reference evidence="7" key="1">
    <citation type="submission" date="2022-07" db="EMBL/GenBank/DDBJ databases">
        <title>Phylogenomic reconstructions and comparative analyses of Kickxellomycotina fungi.</title>
        <authorList>
            <person name="Reynolds N.K."/>
            <person name="Stajich J.E."/>
            <person name="Barry K."/>
            <person name="Grigoriev I.V."/>
            <person name="Crous P."/>
            <person name="Smith M.E."/>
        </authorList>
    </citation>
    <scope>NUCLEOTIDE SEQUENCE</scope>
    <source>
        <strain evidence="7">NRRL 1566</strain>
    </source>
</reference>
<dbReference type="GO" id="GO:0005737">
    <property type="term" value="C:cytoplasm"/>
    <property type="evidence" value="ECO:0007669"/>
    <property type="project" value="TreeGrafter"/>
</dbReference>
<evidence type="ECO:0000313" key="7">
    <source>
        <dbReference type="EMBL" id="KAJ2849263.1"/>
    </source>
</evidence>
<dbReference type="EMBL" id="JANBUW010000091">
    <property type="protein sequence ID" value="KAJ2849263.1"/>
    <property type="molecule type" value="Genomic_DNA"/>
</dbReference>
<dbReference type="GO" id="GO:0016020">
    <property type="term" value="C:membrane"/>
    <property type="evidence" value="ECO:0007669"/>
    <property type="project" value="UniProtKB-SubCell"/>
</dbReference>
<evidence type="ECO:0000256" key="2">
    <source>
        <dbReference type="ARBA" id="ARBA00022692"/>
    </source>
</evidence>
<name>A0A9W8I6P0_9FUNG</name>
<comment type="subcellular location">
    <subcellularLocation>
        <location evidence="1">Membrane</location>
        <topology evidence="1">Multi-pass membrane protein</topology>
    </subcellularLocation>
</comment>
<evidence type="ECO:0000256" key="3">
    <source>
        <dbReference type="ARBA" id="ARBA00022989"/>
    </source>
</evidence>